<gene>
    <name evidence="3" type="ORF">BLNAU_9404</name>
</gene>
<reference evidence="3 4" key="1">
    <citation type="journal article" date="2022" name="bioRxiv">
        <title>Genomics of Preaxostyla Flagellates Illuminates Evolutionary Transitions and the Path Towards Mitochondrial Loss.</title>
        <authorList>
            <person name="Novak L.V.F."/>
            <person name="Treitli S.C."/>
            <person name="Pyrih J."/>
            <person name="Halakuc P."/>
            <person name="Pipaliya S.V."/>
            <person name="Vacek V."/>
            <person name="Brzon O."/>
            <person name="Soukal P."/>
            <person name="Eme L."/>
            <person name="Dacks J.B."/>
            <person name="Karnkowska A."/>
            <person name="Elias M."/>
            <person name="Hampl V."/>
        </authorList>
    </citation>
    <scope>NUCLEOTIDE SEQUENCE [LARGE SCALE GENOMIC DNA]</scope>
    <source>
        <strain evidence="3">NAU3</strain>
        <tissue evidence="3">Gut</tissue>
    </source>
</reference>
<protein>
    <submittedName>
        <fullName evidence="3">Uncharacterized protein</fullName>
    </submittedName>
</protein>
<name>A0ABQ9XVN4_9EUKA</name>
<keyword evidence="2" id="KW-0812">Transmembrane</keyword>
<evidence type="ECO:0000313" key="4">
    <source>
        <dbReference type="Proteomes" id="UP001281761"/>
    </source>
</evidence>
<feature type="transmembrane region" description="Helical" evidence="2">
    <location>
        <begin position="755"/>
        <end position="778"/>
    </location>
</feature>
<feature type="compositionally biased region" description="Basic and acidic residues" evidence="1">
    <location>
        <begin position="595"/>
        <end position="604"/>
    </location>
</feature>
<dbReference type="Proteomes" id="UP001281761">
    <property type="component" value="Unassembled WGS sequence"/>
</dbReference>
<evidence type="ECO:0000256" key="1">
    <source>
        <dbReference type="SAM" id="MobiDB-lite"/>
    </source>
</evidence>
<feature type="region of interest" description="Disordered" evidence="1">
    <location>
        <begin position="1248"/>
        <end position="1270"/>
    </location>
</feature>
<evidence type="ECO:0000256" key="2">
    <source>
        <dbReference type="SAM" id="Phobius"/>
    </source>
</evidence>
<feature type="region of interest" description="Disordered" evidence="1">
    <location>
        <begin position="641"/>
        <end position="678"/>
    </location>
</feature>
<feature type="compositionally biased region" description="Low complexity" evidence="1">
    <location>
        <begin position="1180"/>
        <end position="1195"/>
    </location>
</feature>
<feature type="compositionally biased region" description="Basic and acidic residues" evidence="1">
    <location>
        <begin position="642"/>
        <end position="654"/>
    </location>
</feature>
<sequence length="1367" mass="152972">MSQPRIANAPFYLKIFHSTGNVFNQFFGSYPLFFETFPFDVKNEVDKFLGNSINVTPRYRQLMMLYLIHLHHQFYLLVAMGSLHIRHAHVSEFCQHVAQDFFDFLATQMKHINAQRFLQPHRMYRSDRELSAAAMNTLEHLQNLLVNENIDMASAETTIGRRTLHQIVYQLKQQFLVAQVEYLSSEDCLELYCVIEWIRGLEMQLILALATINGSSKFTHSMDPISVHLNPLVSGTFSPTSIPHPCHPLHFLFSGEPPKPHTITNREEFIEINKHIHLVAELIYSMTNHDNSDPSGTLPQCLEILTQYTSTHPSDPPPVAPSPFLDVRDVLPDEGDSHEIRAPTTTLAYSVSLITIQDIFMFLLKIAHMAVHTPKSWMIPSTNSLFALGGRFFHFVASEGDSIFSTRVISEIFSVVSHLLSLFENHGVFVSLATFLQASEQLQLTKEQRSAIVLSFISLGSLFREVGGKERKRVARVRIEPRTTSSTPHLGKVGKIGLVQETGEPIHPILAQEDPDMEIVESIRQEGGKRSSTAGGGKGKGKGEGGKGKGKGKGKMSSHTIDPPWSRPSSANPLLVTEIRADSDEENEEEIQANSKEDHSSESEEHDYVYLCSYDLPWSLPETEKCSFNMPLLSPAMSELNVGKERKETKKSGGDEVSSDASLFDSASNPPSPVANPSSLNDLIGSLVPSPETLILDKLTNRSVTTQALLNSRSLREFVDEVSSQLTALSEAEPAPVVTPLPLSPNTLLLDAPTAYLSFLLSLFHLLLAYFLLIDGLAEETLMLCVLATRNMSSFVQEIGVVGLPTAPLGVIIVKILLFFFAQVLLPHPFDESDIPNFDQGQVQTGSISIMPPYLHTDSATSPHQRRLNAHLLTKIPMTLLFESMECVLYLGELLAQLAFVQPTKNPIIHLLLEQMKLFAQTLDIVKKEEENMSPEEAQQKRDRIKEKMEAAGKNGCSIPVSLVYAFLSSHLLTRPTLYDRFYKTLSSVTYSANASTEKKRRWLQKRAGNIIPDEKELRTEDLMEVEMPVLDLQMFQFSFTDYPQYFVFSRKQRKRRKKEQRTEKKAENSKEEVVIGSGIEKRKRQKATKRKRKMKQSPLSQSDVESEDDWEQRPNMSRRKKGRKNHTKKQETHKTTTTHIISVAKDGQNDQHSSHLSTDYSSSGYPFTTPPSILQPKASLSSLPHLLSSPSQHSDPNHSTELSMSELFPSAAFRIPPVDTEPDVSRFTPRQGFLVSPMLDEARDRVFRSQSTGDSSQTSLSSSSFSTPQSSSISFPNSSFLSSSFGALSPTHPLLFSSFSSTRSLSPPSYSLGLLRGLDDPSSSFPFRTPSLASKRGSQMFSRSLHTPDFLAELNTVGRIEKEGSE</sequence>
<dbReference type="EMBL" id="JARBJD010000065">
    <property type="protein sequence ID" value="KAK2955548.1"/>
    <property type="molecule type" value="Genomic_DNA"/>
</dbReference>
<proteinExistence type="predicted"/>
<feature type="transmembrane region" description="Helical" evidence="2">
    <location>
        <begin position="799"/>
        <end position="826"/>
    </location>
</feature>
<keyword evidence="2" id="KW-1133">Transmembrane helix</keyword>
<feature type="compositionally biased region" description="Low complexity" evidence="1">
    <location>
        <begin position="1250"/>
        <end position="1270"/>
    </location>
</feature>
<feature type="compositionally biased region" description="Basic and acidic residues" evidence="1">
    <location>
        <begin position="1061"/>
        <end position="1074"/>
    </location>
</feature>
<feature type="compositionally biased region" description="Basic residues" evidence="1">
    <location>
        <begin position="1117"/>
        <end position="1128"/>
    </location>
</feature>
<evidence type="ECO:0000313" key="3">
    <source>
        <dbReference type="EMBL" id="KAK2955548.1"/>
    </source>
</evidence>
<keyword evidence="2" id="KW-0472">Membrane</keyword>
<keyword evidence="4" id="KW-1185">Reference proteome</keyword>
<organism evidence="3 4">
    <name type="scientific">Blattamonas nauphoetae</name>
    <dbReference type="NCBI Taxonomy" id="2049346"/>
    <lineage>
        <taxon>Eukaryota</taxon>
        <taxon>Metamonada</taxon>
        <taxon>Preaxostyla</taxon>
        <taxon>Oxymonadida</taxon>
        <taxon>Blattamonas</taxon>
    </lineage>
</organism>
<comment type="caution">
    <text evidence="3">The sequence shown here is derived from an EMBL/GenBank/DDBJ whole genome shotgun (WGS) entry which is preliminary data.</text>
</comment>
<feature type="compositionally biased region" description="Basic residues" evidence="1">
    <location>
        <begin position="1082"/>
        <end position="1096"/>
    </location>
</feature>
<feature type="compositionally biased region" description="Low complexity" evidence="1">
    <location>
        <begin position="1155"/>
        <end position="1164"/>
    </location>
</feature>
<feature type="region of interest" description="Disordered" evidence="1">
    <location>
        <begin position="1052"/>
        <end position="1206"/>
    </location>
</feature>
<accession>A0ABQ9XVN4</accession>
<feature type="region of interest" description="Disordered" evidence="1">
    <location>
        <begin position="524"/>
        <end position="604"/>
    </location>
</feature>